<evidence type="ECO:0000256" key="8">
    <source>
        <dbReference type="ARBA" id="ARBA00023136"/>
    </source>
</evidence>
<evidence type="ECO:0000256" key="4">
    <source>
        <dbReference type="ARBA" id="ARBA00022723"/>
    </source>
</evidence>
<dbReference type="Proteomes" id="UP000237347">
    <property type="component" value="Unassembled WGS sequence"/>
</dbReference>
<dbReference type="InterPro" id="IPR039043">
    <property type="entry name" value="ZFPL1"/>
</dbReference>
<feature type="domain" description="RING-type" evidence="12">
    <location>
        <begin position="54"/>
        <end position="105"/>
    </location>
</feature>
<dbReference type="InterPro" id="IPR058730">
    <property type="entry name" value="U-box_ZFPL1-like"/>
</dbReference>
<dbReference type="PROSITE" id="PS50089">
    <property type="entry name" value="ZF_RING_2"/>
    <property type="match status" value="1"/>
</dbReference>
<dbReference type="GO" id="GO:0016020">
    <property type="term" value="C:membrane"/>
    <property type="evidence" value="ECO:0007669"/>
    <property type="project" value="UniProtKB-SubCell"/>
</dbReference>
<dbReference type="PANTHER" id="PTHR12981">
    <property type="entry name" value="ZINC FINGER PROTEIN-LIKE 1"/>
    <property type="match status" value="1"/>
</dbReference>
<evidence type="ECO:0000256" key="6">
    <source>
        <dbReference type="ARBA" id="ARBA00022833"/>
    </source>
</evidence>
<dbReference type="Pfam" id="PF25993">
    <property type="entry name" value="zf-B_box_ZFPL1"/>
    <property type="match status" value="1"/>
</dbReference>
<keyword evidence="7 11" id="KW-1133">Transmembrane helix</keyword>
<evidence type="ECO:0000256" key="5">
    <source>
        <dbReference type="ARBA" id="ARBA00022771"/>
    </source>
</evidence>
<keyword evidence="8 11" id="KW-0472">Membrane</keyword>
<feature type="region of interest" description="Disordered" evidence="10">
    <location>
        <begin position="256"/>
        <end position="279"/>
    </location>
</feature>
<dbReference type="EMBL" id="PKMF04001078">
    <property type="protein sequence ID" value="KAK7814625.1"/>
    <property type="molecule type" value="Genomic_DNA"/>
</dbReference>
<evidence type="ECO:0000256" key="1">
    <source>
        <dbReference type="ARBA" id="ARBA00004167"/>
    </source>
</evidence>
<keyword evidence="3 11" id="KW-0812">Transmembrane</keyword>
<evidence type="ECO:0000256" key="7">
    <source>
        <dbReference type="ARBA" id="ARBA00022989"/>
    </source>
</evidence>
<comment type="subcellular location">
    <subcellularLocation>
        <location evidence="1">Membrane</location>
        <topology evidence="1">Single-pass membrane protein</topology>
    </subcellularLocation>
</comment>
<dbReference type="GO" id="GO:0008270">
    <property type="term" value="F:zinc ion binding"/>
    <property type="evidence" value="ECO:0007669"/>
    <property type="project" value="UniProtKB-KW"/>
</dbReference>
<evidence type="ECO:0000256" key="3">
    <source>
        <dbReference type="ARBA" id="ARBA00022692"/>
    </source>
</evidence>
<dbReference type="Gene3D" id="3.30.40.10">
    <property type="entry name" value="Zinc/RING finger domain, C3HC4 (zinc finger)"/>
    <property type="match status" value="1"/>
</dbReference>
<comment type="caution">
    <text evidence="13">The sequence shown here is derived from an EMBL/GenBank/DDBJ whole genome shotgun (WGS) entry which is preliminary data.</text>
</comment>
<evidence type="ECO:0000256" key="2">
    <source>
        <dbReference type="ARBA" id="ARBA00005561"/>
    </source>
</evidence>
<keyword evidence="5 9" id="KW-0863">Zinc-finger</keyword>
<dbReference type="PANTHER" id="PTHR12981:SF0">
    <property type="entry name" value="ZINC FINGER PROTEIN-LIKE 1"/>
    <property type="match status" value="1"/>
</dbReference>
<proteinExistence type="inferred from homology"/>
<evidence type="ECO:0000256" key="9">
    <source>
        <dbReference type="PROSITE-ProRule" id="PRU00175"/>
    </source>
</evidence>
<evidence type="ECO:0000259" key="12">
    <source>
        <dbReference type="PROSITE" id="PS50089"/>
    </source>
</evidence>
<dbReference type="InterPro" id="IPR058731">
    <property type="entry name" value="Znf-B_box_ZFPL1-like"/>
</dbReference>
<dbReference type="SUPFAM" id="SSF57850">
    <property type="entry name" value="RING/U-box"/>
    <property type="match status" value="1"/>
</dbReference>
<name>A0AAW0IJ00_QUESU</name>
<evidence type="ECO:0000313" key="13">
    <source>
        <dbReference type="EMBL" id="KAK7814625.1"/>
    </source>
</evidence>
<gene>
    <name evidence="13" type="primary">Y45G12B.2</name>
    <name evidence="13" type="ORF">CFP56_002821</name>
</gene>
<keyword evidence="14" id="KW-1185">Reference proteome</keyword>
<evidence type="ECO:0000256" key="11">
    <source>
        <dbReference type="SAM" id="Phobius"/>
    </source>
</evidence>
<dbReference type="InterPro" id="IPR001841">
    <property type="entry name" value="Znf_RING"/>
</dbReference>
<dbReference type="Pfam" id="PF25998">
    <property type="entry name" value="U-box_ZFPL1"/>
    <property type="match status" value="1"/>
</dbReference>
<evidence type="ECO:0000256" key="10">
    <source>
        <dbReference type="SAM" id="MobiDB-lite"/>
    </source>
</evidence>
<comment type="similarity">
    <text evidence="2">Belongs to the ZFPL1 family.</text>
</comment>
<feature type="compositionally biased region" description="Basic and acidic residues" evidence="10">
    <location>
        <begin position="270"/>
        <end position="279"/>
    </location>
</feature>
<dbReference type="GO" id="GO:0005794">
    <property type="term" value="C:Golgi apparatus"/>
    <property type="evidence" value="ECO:0007669"/>
    <property type="project" value="TreeGrafter"/>
</dbReference>
<feature type="transmembrane region" description="Helical" evidence="11">
    <location>
        <begin position="287"/>
        <end position="307"/>
    </location>
</feature>
<dbReference type="AlphaFoldDB" id="A0AAW0IJ00"/>
<accession>A0AAW0IJ00</accession>
<organism evidence="13 14">
    <name type="scientific">Quercus suber</name>
    <name type="common">Cork oak</name>
    <dbReference type="NCBI Taxonomy" id="58331"/>
    <lineage>
        <taxon>Eukaryota</taxon>
        <taxon>Viridiplantae</taxon>
        <taxon>Streptophyta</taxon>
        <taxon>Embryophyta</taxon>
        <taxon>Tracheophyta</taxon>
        <taxon>Spermatophyta</taxon>
        <taxon>Magnoliopsida</taxon>
        <taxon>eudicotyledons</taxon>
        <taxon>Gunneridae</taxon>
        <taxon>Pentapetalae</taxon>
        <taxon>rosids</taxon>
        <taxon>fabids</taxon>
        <taxon>Fagales</taxon>
        <taxon>Fagaceae</taxon>
        <taxon>Quercus</taxon>
    </lineage>
</organism>
<sequence length="322" mass="34882">MVVCKCRKATRLYCYVHKVPVCGECICFPEHQICVVHTYSEWVIDAEYDWPNKCSQCLVALEEGMSPQTTRLGCLHVLHTNCLVSHIKSFPSHTAPAGYVCPACSTSIWPPKSVHDSGSRLHSLLKEAIMQTGMEKNLFGSHPVSLAATEFRGPPPAFASDPLIAVPSLGGMDNNASSPLVAQDEINAIAGYSAAAGAGSSKVPDILEVDGPSTAGNFMKGLSPPGATTRKGPFRHKFLRALLPFWSTALPTLPVTAPPRKDASNNNDVPEGRVRHQRSSRMDPRKILLIIAIMACMATMGILYYRLVQGGFGVELPEDEQQ</sequence>
<keyword evidence="4" id="KW-0479">Metal-binding</keyword>
<reference evidence="13 14" key="1">
    <citation type="journal article" date="2018" name="Sci. Data">
        <title>The draft genome sequence of cork oak.</title>
        <authorList>
            <person name="Ramos A.M."/>
            <person name="Usie A."/>
            <person name="Barbosa P."/>
            <person name="Barros P.M."/>
            <person name="Capote T."/>
            <person name="Chaves I."/>
            <person name="Simoes F."/>
            <person name="Abreu I."/>
            <person name="Carrasquinho I."/>
            <person name="Faro C."/>
            <person name="Guimaraes J.B."/>
            <person name="Mendonca D."/>
            <person name="Nobrega F."/>
            <person name="Rodrigues L."/>
            <person name="Saibo N.J.M."/>
            <person name="Varela M.C."/>
            <person name="Egas C."/>
            <person name="Matos J."/>
            <person name="Miguel C.M."/>
            <person name="Oliveira M.M."/>
            <person name="Ricardo C.P."/>
            <person name="Goncalves S."/>
        </authorList>
    </citation>
    <scope>NUCLEOTIDE SEQUENCE [LARGE SCALE GENOMIC DNA]</scope>
    <source>
        <strain evidence="14">cv. HL8</strain>
    </source>
</reference>
<keyword evidence="6" id="KW-0862">Zinc</keyword>
<evidence type="ECO:0000313" key="14">
    <source>
        <dbReference type="Proteomes" id="UP000237347"/>
    </source>
</evidence>
<dbReference type="InterPro" id="IPR013083">
    <property type="entry name" value="Znf_RING/FYVE/PHD"/>
</dbReference>
<protein>
    <submittedName>
        <fullName evidence="13">Zinc finger protein-like 1 like protein</fullName>
    </submittedName>
</protein>